<gene>
    <name evidence="1" type="ORF">A4R35_09995</name>
</gene>
<protein>
    <recommendedName>
        <fullName evidence="3">MalT-like TPR region domain-containing protein</fullName>
    </recommendedName>
</protein>
<dbReference type="AlphaFoldDB" id="A0A328VDP6"/>
<dbReference type="Proteomes" id="UP000248706">
    <property type="component" value="Unassembled WGS sequence"/>
</dbReference>
<keyword evidence="2" id="KW-1185">Reference proteome</keyword>
<name>A0A328VDP6_9CHLR</name>
<reference evidence="1 2" key="1">
    <citation type="submission" date="2016-08" db="EMBL/GenBank/DDBJ databases">
        <title>Analysis of Carbohydrate Active Enzymes in Thermogemmatispora T81 Reveals Carbohydrate Degradation Ability.</title>
        <authorList>
            <person name="Tomazini A."/>
            <person name="Lal S."/>
            <person name="Stott M."/>
            <person name="Henrissat B."/>
            <person name="Polikarpov I."/>
            <person name="Sparling R."/>
            <person name="Levin D.B."/>
        </authorList>
    </citation>
    <scope>NUCLEOTIDE SEQUENCE [LARGE SCALE GENOMIC DNA]</scope>
    <source>
        <strain evidence="1 2">T81</strain>
    </source>
</reference>
<evidence type="ECO:0000313" key="2">
    <source>
        <dbReference type="Proteomes" id="UP000248706"/>
    </source>
</evidence>
<sequence>MAAAQERWEEAVAHWQCAGGHARQVQDRAQLATRLVALMEALSHLGRHQEAQAAWQEARAIAEEEGYWLLLGRGEEVLGELAVEEERVEEAFQHAVNRCAWMAQHNVLDDHKAQRRLFGRLLALPLEQVSPTAQLVREDWRQRGLADPYPVLDRVCQELIPLLVELARWQEHGQGQPGGP</sequence>
<evidence type="ECO:0008006" key="3">
    <source>
        <dbReference type="Google" id="ProtNLM"/>
    </source>
</evidence>
<accession>A0A328VDP6</accession>
<dbReference type="Gene3D" id="1.25.40.10">
    <property type="entry name" value="Tetratricopeptide repeat domain"/>
    <property type="match status" value="1"/>
</dbReference>
<comment type="caution">
    <text evidence="1">The sequence shown here is derived from an EMBL/GenBank/DDBJ whole genome shotgun (WGS) entry which is preliminary data.</text>
</comment>
<evidence type="ECO:0000313" key="1">
    <source>
        <dbReference type="EMBL" id="RAQ95868.1"/>
    </source>
</evidence>
<proteinExistence type="predicted"/>
<dbReference type="SUPFAM" id="SSF48452">
    <property type="entry name" value="TPR-like"/>
    <property type="match status" value="1"/>
</dbReference>
<organism evidence="1 2">
    <name type="scientific">Thermogemmatispora tikiterensis</name>
    <dbReference type="NCBI Taxonomy" id="1825093"/>
    <lineage>
        <taxon>Bacteria</taxon>
        <taxon>Bacillati</taxon>
        <taxon>Chloroflexota</taxon>
        <taxon>Ktedonobacteria</taxon>
        <taxon>Thermogemmatisporales</taxon>
        <taxon>Thermogemmatisporaceae</taxon>
        <taxon>Thermogemmatispora</taxon>
    </lineage>
</organism>
<dbReference type="EMBL" id="MCIF01000002">
    <property type="protein sequence ID" value="RAQ95868.1"/>
    <property type="molecule type" value="Genomic_DNA"/>
</dbReference>
<dbReference type="InterPro" id="IPR011990">
    <property type="entry name" value="TPR-like_helical_dom_sf"/>
</dbReference>
<dbReference type="OrthoDB" id="581608at2"/>
<dbReference type="RefSeq" id="WP_112428974.1">
    <property type="nucleotide sequence ID" value="NZ_MCIF01000002.1"/>
</dbReference>